<sequence>MAAATRKKALRFFSQFGAFILTRFGFWNCFSMLMLFAERADVKRKPDIQVPYLYLDLGAAVLCASFMSFGVKRRWFALAAAINLALSTYVSYVGGQVHYADWLKVKTYILVSSEQKGIIFVYVLCLRSIYAGQPVHIDLVS</sequence>
<protein>
    <submittedName>
        <fullName evidence="2">Transmembrane protein 101</fullName>
    </submittedName>
</protein>
<evidence type="ECO:0000256" key="1">
    <source>
        <dbReference type="SAM" id="Phobius"/>
    </source>
</evidence>
<keyword evidence="1" id="KW-0812">Transmembrane</keyword>
<reference evidence="2" key="1">
    <citation type="submission" date="2025-08" db="UniProtKB">
        <authorList>
            <consortium name="Ensembl"/>
        </authorList>
    </citation>
    <scope>IDENTIFICATION</scope>
</reference>
<accession>A0A8C1S3E8</accession>
<dbReference type="PANTHER" id="PTHR31034">
    <property type="entry name" value="TRANSMEMBRANE PROTEIN 101"/>
    <property type="match status" value="1"/>
</dbReference>
<evidence type="ECO:0000313" key="3">
    <source>
        <dbReference type="Proteomes" id="UP000694700"/>
    </source>
</evidence>
<proteinExistence type="predicted"/>
<dbReference type="AlphaFoldDB" id="A0A8C1S3E8"/>
<keyword evidence="1" id="KW-0472">Membrane</keyword>
<feature type="transmembrane region" description="Helical" evidence="1">
    <location>
        <begin position="75"/>
        <end position="94"/>
    </location>
</feature>
<keyword evidence="1" id="KW-1133">Transmembrane helix</keyword>
<feature type="transmembrane region" description="Helical" evidence="1">
    <location>
        <begin position="49"/>
        <end position="69"/>
    </location>
</feature>
<feature type="transmembrane region" description="Helical" evidence="1">
    <location>
        <begin position="12"/>
        <end position="37"/>
    </location>
</feature>
<dbReference type="InterPro" id="IPR029371">
    <property type="entry name" value="TMEM101"/>
</dbReference>
<name>A0A8C1S3E8_CYPCA</name>
<organism evidence="2 3">
    <name type="scientific">Cyprinus carpio</name>
    <name type="common">Common carp</name>
    <dbReference type="NCBI Taxonomy" id="7962"/>
    <lineage>
        <taxon>Eukaryota</taxon>
        <taxon>Metazoa</taxon>
        <taxon>Chordata</taxon>
        <taxon>Craniata</taxon>
        <taxon>Vertebrata</taxon>
        <taxon>Euteleostomi</taxon>
        <taxon>Actinopterygii</taxon>
        <taxon>Neopterygii</taxon>
        <taxon>Teleostei</taxon>
        <taxon>Ostariophysi</taxon>
        <taxon>Cypriniformes</taxon>
        <taxon>Cyprinidae</taxon>
        <taxon>Cyprininae</taxon>
        <taxon>Cyprinus</taxon>
    </lineage>
</organism>
<evidence type="ECO:0000313" key="2">
    <source>
        <dbReference type="Ensembl" id="ENSCCRP00015001865.1"/>
    </source>
</evidence>
<dbReference type="Proteomes" id="UP000694700">
    <property type="component" value="Unplaced"/>
</dbReference>
<dbReference type="GO" id="GO:0043123">
    <property type="term" value="P:positive regulation of canonical NF-kappaB signal transduction"/>
    <property type="evidence" value="ECO:0007669"/>
    <property type="project" value="TreeGrafter"/>
</dbReference>
<dbReference type="Ensembl" id="ENSCCRT00015001986.1">
    <property type="protein sequence ID" value="ENSCCRP00015001865.1"/>
    <property type="gene ID" value="ENSCCRG00015001204.1"/>
</dbReference>
<dbReference type="Pfam" id="PF15111">
    <property type="entry name" value="TMEM101"/>
    <property type="match status" value="1"/>
</dbReference>
<dbReference type="PANTHER" id="PTHR31034:SF2">
    <property type="entry name" value="TRANSMEMBRANE PROTEIN 101"/>
    <property type="match status" value="1"/>
</dbReference>